<reference evidence="2" key="1">
    <citation type="journal article" date="2017" name="Nat. Ecol. Evol.">
        <title>Genome expansion and lineage-specific genetic innovations in the forest pathogenic fungi Armillaria.</title>
        <authorList>
            <person name="Sipos G."/>
            <person name="Prasanna A.N."/>
            <person name="Walter M.C."/>
            <person name="O'Connor E."/>
            <person name="Balint B."/>
            <person name="Krizsan K."/>
            <person name="Kiss B."/>
            <person name="Hess J."/>
            <person name="Varga T."/>
            <person name="Slot J."/>
            <person name="Riley R."/>
            <person name="Boka B."/>
            <person name="Rigling D."/>
            <person name="Barry K."/>
            <person name="Lee J."/>
            <person name="Mihaltcheva S."/>
            <person name="LaButti K."/>
            <person name="Lipzen A."/>
            <person name="Waldron R."/>
            <person name="Moloney N.M."/>
            <person name="Sperisen C."/>
            <person name="Kredics L."/>
            <person name="Vagvoelgyi C."/>
            <person name="Patrignani A."/>
            <person name="Fitzpatrick D."/>
            <person name="Nagy I."/>
            <person name="Doyle S."/>
            <person name="Anderson J.B."/>
            <person name="Grigoriev I.V."/>
            <person name="Gueldener U."/>
            <person name="Muensterkoetter M."/>
            <person name="Nagy L.G."/>
        </authorList>
    </citation>
    <scope>NUCLEOTIDE SEQUENCE [LARGE SCALE GENOMIC DNA]</scope>
    <source>
        <strain evidence="2">Ar21-2</strain>
    </source>
</reference>
<proteinExistence type="predicted"/>
<name>A0A2H3DV03_ARMGA</name>
<evidence type="ECO:0000313" key="1">
    <source>
        <dbReference type="EMBL" id="PBK92093.1"/>
    </source>
</evidence>
<gene>
    <name evidence="1" type="ORF">ARMGADRAFT_1080894</name>
</gene>
<dbReference type="EMBL" id="KZ293659">
    <property type="protein sequence ID" value="PBK92093.1"/>
    <property type="molecule type" value="Genomic_DNA"/>
</dbReference>
<sequence length="94" mass="9870">MSYQSRLSKVALVLASVATVIVAGYATPLAWTACRPPTSWAQSRHHHDAQLAWLRSPAALIKLSGFPAQAGWDFVTGIGTPCVVVLSAAAGIQV</sequence>
<keyword evidence="2" id="KW-1185">Reference proteome</keyword>
<dbReference type="PROSITE" id="PS51257">
    <property type="entry name" value="PROKAR_LIPOPROTEIN"/>
    <property type="match status" value="1"/>
</dbReference>
<dbReference type="OrthoDB" id="409122at2759"/>
<protein>
    <submittedName>
        <fullName evidence="1">Uncharacterized protein</fullName>
    </submittedName>
</protein>
<dbReference type="Proteomes" id="UP000217790">
    <property type="component" value="Unassembled WGS sequence"/>
</dbReference>
<dbReference type="AlphaFoldDB" id="A0A2H3DV03"/>
<accession>A0A2H3DV03</accession>
<organism evidence="1 2">
    <name type="scientific">Armillaria gallica</name>
    <name type="common">Bulbous honey fungus</name>
    <name type="synonym">Armillaria bulbosa</name>
    <dbReference type="NCBI Taxonomy" id="47427"/>
    <lineage>
        <taxon>Eukaryota</taxon>
        <taxon>Fungi</taxon>
        <taxon>Dikarya</taxon>
        <taxon>Basidiomycota</taxon>
        <taxon>Agaricomycotina</taxon>
        <taxon>Agaricomycetes</taxon>
        <taxon>Agaricomycetidae</taxon>
        <taxon>Agaricales</taxon>
        <taxon>Marasmiineae</taxon>
        <taxon>Physalacriaceae</taxon>
        <taxon>Armillaria</taxon>
    </lineage>
</organism>
<dbReference type="InParanoid" id="A0A2H3DV03"/>
<evidence type="ECO:0000313" key="2">
    <source>
        <dbReference type="Proteomes" id="UP000217790"/>
    </source>
</evidence>